<evidence type="ECO:0000259" key="1">
    <source>
        <dbReference type="PROSITE" id="PS50181"/>
    </source>
</evidence>
<name>A0A1C7MDP7_GRIFR</name>
<evidence type="ECO:0000313" key="3">
    <source>
        <dbReference type="Proteomes" id="UP000092993"/>
    </source>
</evidence>
<gene>
    <name evidence="2" type="ORF">A0H81_05604</name>
</gene>
<comment type="caution">
    <text evidence="2">The sequence shown here is derived from an EMBL/GenBank/DDBJ whole genome shotgun (WGS) entry which is preliminary data.</text>
</comment>
<protein>
    <recommendedName>
        <fullName evidence="1">F-box domain-containing protein</fullName>
    </recommendedName>
</protein>
<proteinExistence type="predicted"/>
<dbReference type="SMART" id="SM00256">
    <property type="entry name" value="FBOX"/>
    <property type="match status" value="1"/>
</dbReference>
<reference evidence="2 3" key="1">
    <citation type="submission" date="2016-03" db="EMBL/GenBank/DDBJ databases">
        <title>Whole genome sequencing of Grifola frondosa 9006-11.</title>
        <authorList>
            <person name="Min B."/>
            <person name="Park H."/>
            <person name="Kim J.-G."/>
            <person name="Cho H."/>
            <person name="Oh Y.-L."/>
            <person name="Kong W.-S."/>
            <person name="Choi I.-G."/>
        </authorList>
    </citation>
    <scope>NUCLEOTIDE SEQUENCE [LARGE SCALE GENOMIC DNA]</scope>
    <source>
        <strain evidence="2 3">9006-11</strain>
    </source>
</reference>
<dbReference type="EMBL" id="LUGG01000005">
    <property type="protein sequence ID" value="OBZ75010.1"/>
    <property type="molecule type" value="Genomic_DNA"/>
</dbReference>
<dbReference type="InterPro" id="IPR001810">
    <property type="entry name" value="F-box_dom"/>
</dbReference>
<dbReference type="PROSITE" id="PS50181">
    <property type="entry name" value="FBOX"/>
    <property type="match status" value="1"/>
</dbReference>
<feature type="domain" description="F-box" evidence="1">
    <location>
        <begin position="7"/>
        <end position="55"/>
    </location>
</feature>
<evidence type="ECO:0000313" key="2">
    <source>
        <dbReference type="EMBL" id="OBZ75010.1"/>
    </source>
</evidence>
<accession>A0A1C7MDP7</accession>
<sequence>MVVGMQSIHFSSLPAELIIKILLDVELHNLLACRRVCRFLSELIEDAVELRYKIALGMAGLEDGPPGGLTIAERLERVEKYQDAWRNLNFTTSSPISSRLEKPHSGGVHSNSTVNGDVEFFQIGSPIKGRQEMHWMLTRRATGLGFMCKRDICVGLTLVSGNTDDQLYLELWNWKSGIMVLVHDRHIMVTEHSYLAVHAFDPEAKAPCQPLPSGTGYVCALRLPPFDSSLPVNIQFGRDSNPTRAVHGMAFQHRLADSVRLLELSTGRPAPASCYICFFLSAVQACLQQASSTSQTWFAWEQWGPSGSRTIILPSVSYGWWNALGTLGTKCLFLLVDMVSEQYRLAVYEFNPWVVAGGPDAIEEQAVVEHGVFVEPVHSRVRCRIDYDEDIIQHIGYACLTEDGVILDFQYLELRAYVV</sequence>
<dbReference type="STRING" id="5627.A0A1C7MDP7"/>
<dbReference type="Pfam" id="PF12937">
    <property type="entry name" value="F-box-like"/>
    <property type="match status" value="1"/>
</dbReference>
<dbReference type="InterPro" id="IPR036047">
    <property type="entry name" value="F-box-like_dom_sf"/>
</dbReference>
<dbReference type="OrthoDB" id="2757285at2759"/>
<dbReference type="Gene3D" id="1.20.1280.50">
    <property type="match status" value="1"/>
</dbReference>
<dbReference type="AlphaFoldDB" id="A0A1C7MDP7"/>
<dbReference type="SUPFAM" id="SSF81383">
    <property type="entry name" value="F-box domain"/>
    <property type="match status" value="1"/>
</dbReference>
<keyword evidence="3" id="KW-1185">Reference proteome</keyword>
<organism evidence="2 3">
    <name type="scientific">Grifola frondosa</name>
    <name type="common">Maitake</name>
    <name type="synonym">Polyporus frondosus</name>
    <dbReference type="NCBI Taxonomy" id="5627"/>
    <lineage>
        <taxon>Eukaryota</taxon>
        <taxon>Fungi</taxon>
        <taxon>Dikarya</taxon>
        <taxon>Basidiomycota</taxon>
        <taxon>Agaricomycotina</taxon>
        <taxon>Agaricomycetes</taxon>
        <taxon>Polyporales</taxon>
        <taxon>Grifolaceae</taxon>
        <taxon>Grifola</taxon>
    </lineage>
</organism>
<dbReference type="Proteomes" id="UP000092993">
    <property type="component" value="Unassembled WGS sequence"/>
</dbReference>